<proteinExistence type="predicted"/>
<organism evidence="2 3">
    <name type="scientific">Amycolatopsis pigmentata</name>
    <dbReference type="NCBI Taxonomy" id="450801"/>
    <lineage>
        <taxon>Bacteria</taxon>
        <taxon>Bacillati</taxon>
        <taxon>Actinomycetota</taxon>
        <taxon>Actinomycetes</taxon>
        <taxon>Pseudonocardiales</taxon>
        <taxon>Pseudonocardiaceae</taxon>
        <taxon>Amycolatopsis</taxon>
    </lineage>
</organism>
<evidence type="ECO:0000313" key="3">
    <source>
        <dbReference type="Proteomes" id="UP001597417"/>
    </source>
</evidence>
<feature type="compositionally biased region" description="Basic and acidic residues" evidence="1">
    <location>
        <begin position="68"/>
        <end position="81"/>
    </location>
</feature>
<gene>
    <name evidence="2" type="ORF">ACFSXZ_06925</name>
</gene>
<protein>
    <submittedName>
        <fullName evidence="2">Uncharacterized protein</fullName>
    </submittedName>
</protein>
<feature type="region of interest" description="Disordered" evidence="1">
    <location>
        <begin position="66"/>
        <end position="97"/>
    </location>
</feature>
<dbReference type="EMBL" id="JBHUKR010000004">
    <property type="protein sequence ID" value="MFD2416056.1"/>
    <property type="molecule type" value="Genomic_DNA"/>
</dbReference>
<evidence type="ECO:0000256" key="1">
    <source>
        <dbReference type="SAM" id="MobiDB-lite"/>
    </source>
</evidence>
<dbReference type="Proteomes" id="UP001597417">
    <property type="component" value="Unassembled WGS sequence"/>
</dbReference>
<dbReference type="RefSeq" id="WP_378262424.1">
    <property type="nucleotide sequence ID" value="NZ_JBHUKR010000004.1"/>
</dbReference>
<keyword evidence="3" id="KW-1185">Reference proteome</keyword>
<evidence type="ECO:0000313" key="2">
    <source>
        <dbReference type="EMBL" id="MFD2416056.1"/>
    </source>
</evidence>
<name>A0ABW5FME7_9PSEU</name>
<comment type="caution">
    <text evidence="2">The sequence shown here is derived from an EMBL/GenBank/DDBJ whole genome shotgun (WGS) entry which is preliminary data.</text>
</comment>
<accession>A0ABW5FME7</accession>
<sequence length="97" mass="10079">MAGSLMWPALLFPVVVLTGTLFMERFETALLVPKSGRAEPATVASPRGEAGKSLLWTIIVPPAGLASRRPDRAHSARDARSPADGAELEASPGAVTG</sequence>
<reference evidence="3" key="1">
    <citation type="journal article" date="2019" name="Int. J. Syst. Evol. Microbiol.">
        <title>The Global Catalogue of Microorganisms (GCM) 10K type strain sequencing project: providing services to taxonomists for standard genome sequencing and annotation.</title>
        <authorList>
            <consortium name="The Broad Institute Genomics Platform"/>
            <consortium name="The Broad Institute Genome Sequencing Center for Infectious Disease"/>
            <person name="Wu L."/>
            <person name="Ma J."/>
        </authorList>
    </citation>
    <scope>NUCLEOTIDE SEQUENCE [LARGE SCALE GENOMIC DNA]</scope>
    <source>
        <strain evidence="3">CGMCC 4.7645</strain>
    </source>
</reference>